<dbReference type="EMBL" id="QRDV01000008">
    <property type="protein sequence ID" value="RED42763.1"/>
    <property type="molecule type" value="Genomic_DNA"/>
</dbReference>
<feature type="domain" description="PKD" evidence="3">
    <location>
        <begin position="508"/>
        <end position="560"/>
    </location>
</feature>
<dbReference type="InterPro" id="IPR049804">
    <property type="entry name" value="Choice_anch_L"/>
</dbReference>
<dbReference type="InterPro" id="IPR055353">
    <property type="entry name" value="DUF7619"/>
</dbReference>
<evidence type="ECO:0000259" key="3">
    <source>
        <dbReference type="PROSITE" id="PS50093"/>
    </source>
</evidence>
<dbReference type="NCBIfam" id="NF038133">
    <property type="entry name" value="choice_anch_L"/>
    <property type="match status" value="1"/>
</dbReference>
<organism evidence="4 5">
    <name type="scientific">Winogradskyella eximia</name>
    <dbReference type="NCBI Taxonomy" id="262006"/>
    <lineage>
        <taxon>Bacteria</taxon>
        <taxon>Pseudomonadati</taxon>
        <taxon>Bacteroidota</taxon>
        <taxon>Flavobacteriia</taxon>
        <taxon>Flavobacteriales</taxon>
        <taxon>Flavobacteriaceae</taxon>
        <taxon>Winogradskyella</taxon>
    </lineage>
</organism>
<evidence type="ECO:0000256" key="1">
    <source>
        <dbReference type="ARBA" id="ARBA00022729"/>
    </source>
</evidence>
<accession>A0A3D9GZT1</accession>
<evidence type="ECO:0000313" key="4">
    <source>
        <dbReference type="EMBL" id="RED42763.1"/>
    </source>
</evidence>
<keyword evidence="5" id="KW-1185">Reference proteome</keyword>
<reference evidence="4 5" key="1">
    <citation type="submission" date="2018-07" db="EMBL/GenBank/DDBJ databases">
        <title>Genomic Encyclopedia of Type Strains, Phase III (KMG-III): the genomes of soil and plant-associated and newly described type strains.</title>
        <authorList>
            <person name="Whitman W."/>
        </authorList>
    </citation>
    <scope>NUCLEOTIDE SEQUENCE [LARGE SCALE GENOMIC DNA]</scope>
    <source>
        <strain evidence="4 5">CECT 7946</strain>
    </source>
</reference>
<gene>
    <name evidence="4" type="ORF">DFQ10_108170</name>
</gene>
<dbReference type="Pfam" id="PF24595">
    <property type="entry name" value="DUF7619"/>
    <property type="match status" value="1"/>
</dbReference>
<dbReference type="Gene3D" id="2.60.40.10">
    <property type="entry name" value="Immunoglobulins"/>
    <property type="match status" value="1"/>
</dbReference>
<keyword evidence="1 2" id="KW-0732">Signal</keyword>
<sequence length="1277" mass="138411">MKKQLLVLILCFLTFGLIAQVANQPTDYILCDDGFNSGIAEFDLTEKDAEILQGQDPAMFTVNYYLSQQDADNAINSLSSPFTNFTNPQTIFATVTDNVTDNFDSTSFDIMVTSSQSAGLDGTLQLCNNESPIDLFYALGGSPQLGGTWSPGLASGTGIFSPDIDAAGTYTYTVSGVASCANSTATVTVSVSSIPVFNLDNFYSICGGESIIIDTGLNPNQYSCLWYLNGNIISEGSQSSLDVNMVGTYTVLVTDISGCGSTQTQFEVVQTEPINYNAQTELYACSFDGSGFAQFDFSQATPLIVGSQTDVMVSYYETQADAYSDVNSINTINPYVNIVPNYQILYVRVESTISSCVEMAFLNLIVSGVAPLPTMLDYVVCDEDQDGFAEFNLHTRDNEVLINQDNFELYVTYHLSESDAQGQTNPLPNIYTNTSNPQTIYVAVSDYYGCNIEVQSFNLVADIMCMPCQDITLSIESTIPEVNNSGIVVAQVNDDISFNGNAIFATDGTDATYNWDFGDNTMGSGLSVVHPYSQAGTYTATLTVTDNNPEGCSESVSIEVLILGEFLSVNQSQFTVEELIQNVLISNDCSQISNIIYSTGSTFATSEPNGIGYFVYAGDDFPFSEGLLLSTGEAGDAGGPNDSNISSGSSNWPGDSDLDAALGVQSNNATTIEFDFVPVVNQINFEFLMASEEYEGGSFECTFSDAFAFLLTDPMGNTTNLALIPGTELPITVTNIHNANSSCVAANAEFFAGYTPENSPPFEFNGRTVSFTAQADVNIGETYHIKLVIADDGDSAYDSAVFFKAGSFDIGSLCEDTGLISLKAFNDTNINGNLDSGESNFSNGTFTYEKNNDGVVNVVNSSNGSFTILSTDESDTYDITFTVNDEYLNCYTQNITSFNDVNVAFGELAQVEFPVEDNLTCEDLAVYLLNPFASPRPGFEYSNALVIENLSGANIASGSVEFELDEDLIINSTVLTDPSMNVTMTTSGFTLDFTNLGAGESETVLINLLCPATVALGELITNTATYTTVSNDMVSTNNQSSLSEIVIGSYDPNDKMESHGKDILFDDFAASDEYLYYTIRFQNVGTAEAIFVRIEDELDAQLDESTFQMLRSSHDYVVTRTGNSLEWYFEDINLPAEQDDAEGSNGFVYFKIKPNAGYSIGDVIENSASIYFDFNAPIITNTFQSEFVETLSVENFEAVNFTIYPNPAKDEVTIQLVNSSFGIGNINVLDVQGKMILKDIKFQDQTSTLDIFNLESGLYFVELTIGNESTVQKLIVN</sequence>
<dbReference type="Pfam" id="PF18911">
    <property type="entry name" value="PKD_4"/>
    <property type="match status" value="1"/>
</dbReference>
<dbReference type="NCBIfam" id="TIGR04183">
    <property type="entry name" value="Por_Secre_tail"/>
    <property type="match status" value="1"/>
</dbReference>
<dbReference type="AlphaFoldDB" id="A0A3D9GZT1"/>
<dbReference type="Pfam" id="PF18962">
    <property type="entry name" value="Por_Secre_tail"/>
    <property type="match status" value="1"/>
</dbReference>
<dbReference type="InterPro" id="IPR022409">
    <property type="entry name" value="PKD/Chitinase_dom"/>
</dbReference>
<feature type="chain" id="PRO_5017579669" evidence="2">
    <location>
        <begin position="20"/>
        <end position="1277"/>
    </location>
</feature>
<dbReference type="InterPro" id="IPR026444">
    <property type="entry name" value="Secre_tail"/>
</dbReference>
<evidence type="ECO:0000313" key="5">
    <source>
        <dbReference type="Proteomes" id="UP000256980"/>
    </source>
</evidence>
<dbReference type="CDD" id="cd00146">
    <property type="entry name" value="PKD"/>
    <property type="match status" value="1"/>
</dbReference>
<dbReference type="InterPro" id="IPR035986">
    <property type="entry name" value="PKD_dom_sf"/>
</dbReference>
<dbReference type="InterPro" id="IPR013783">
    <property type="entry name" value="Ig-like_fold"/>
</dbReference>
<protein>
    <submittedName>
        <fullName evidence="4">Putative secreted protein (Por secretion system target)</fullName>
    </submittedName>
</protein>
<dbReference type="InterPro" id="IPR000601">
    <property type="entry name" value="PKD_dom"/>
</dbReference>
<feature type="signal peptide" evidence="2">
    <location>
        <begin position="1"/>
        <end position="19"/>
    </location>
</feature>
<evidence type="ECO:0000256" key="2">
    <source>
        <dbReference type="SAM" id="SignalP"/>
    </source>
</evidence>
<dbReference type="PROSITE" id="PS50093">
    <property type="entry name" value="PKD"/>
    <property type="match status" value="1"/>
</dbReference>
<proteinExistence type="predicted"/>
<dbReference type="Proteomes" id="UP000256980">
    <property type="component" value="Unassembled WGS sequence"/>
</dbReference>
<dbReference type="RefSeq" id="WP_115818401.1">
    <property type="nucleotide sequence ID" value="NZ_QRDV01000008.1"/>
</dbReference>
<dbReference type="SUPFAM" id="SSF49299">
    <property type="entry name" value="PKD domain"/>
    <property type="match status" value="1"/>
</dbReference>
<name>A0A3D9GZT1_9FLAO</name>
<comment type="caution">
    <text evidence="4">The sequence shown here is derived from an EMBL/GenBank/DDBJ whole genome shotgun (WGS) entry which is preliminary data.</text>
</comment>
<dbReference type="SMART" id="SM00089">
    <property type="entry name" value="PKD"/>
    <property type="match status" value="1"/>
</dbReference>
<dbReference type="OrthoDB" id="1110367at2"/>